<proteinExistence type="predicted"/>
<keyword evidence="7" id="KW-0406">Ion transport</keyword>
<keyword evidence="5" id="KW-0732">Signal</keyword>
<protein>
    <recommendedName>
        <fullName evidence="10">Cation/H+ exchanger transmembrane domain-containing protein</fullName>
    </recommendedName>
</protein>
<dbReference type="AlphaFoldDB" id="A0A075AMZ8"/>
<keyword evidence="12" id="KW-1185">Reference proteome</keyword>
<feature type="domain" description="Cation/H+ exchanger transmembrane" evidence="10">
    <location>
        <begin position="276"/>
        <end position="356"/>
    </location>
</feature>
<evidence type="ECO:0000256" key="6">
    <source>
        <dbReference type="ARBA" id="ARBA00022989"/>
    </source>
</evidence>
<accession>A0A075AMZ8</accession>
<dbReference type="InterPro" id="IPR045158">
    <property type="entry name" value="KEA4/5/6-like"/>
</dbReference>
<name>A0A075AMZ8_ROZAC</name>
<evidence type="ECO:0000256" key="5">
    <source>
        <dbReference type="ARBA" id="ARBA00022729"/>
    </source>
</evidence>
<comment type="subcellular location">
    <subcellularLocation>
        <location evidence="1">Membrane</location>
        <topology evidence="1">Multi-pass membrane protein</topology>
    </subcellularLocation>
</comment>
<dbReference type="EMBL" id="KE561316">
    <property type="protein sequence ID" value="EPZ31063.1"/>
    <property type="molecule type" value="Genomic_DNA"/>
</dbReference>
<evidence type="ECO:0000256" key="1">
    <source>
        <dbReference type="ARBA" id="ARBA00004141"/>
    </source>
</evidence>
<reference evidence="11 12" key="1">
    <citation type="journal article" date="2013" name="Curr. Biol.">
        <title>Shared signatures of parasitism and phylogenomics unite Cryptomycota and microsporidia.</title>
        <authorList>
            <person name="James T.Y."/>
            <person name="Pelin A."/>
            <person name="Bonen L."/>
            <person name="Ahrendt S."/>
            <person name="Sain D."/>
            <person name="Corradi N."/>
            <person name="Stajich J.E."/>
        </authorList>
    </citation>
    <scope>NUCLEOTIDE SEQUENCE [LARGE SCALE GENOMIC DNA]</scope>
    <source>
        <strain evidence="11 12">CSF55</strain>
    </source>
</reference>
<dbReference type="PANTHER" id="PTHR16254">
    <property type="entry name" value="POTASSIUM/PROTON ANTIPORTER-RELATED"/>
    <property type="match status" value="1"/>
</dbReference>
<evidence type="ECO:0000256" key="9">
    <source>
        <dbReference type="SAM" id="Phobius"/>
    </source>
</evidence>
<feature type="transmembrane region" description="Helical" evidence="9">
    <location>
        <begin position="313"/>
        <end position="333"/>
    </location>
</feature>
<dbReference type="Proteomes" id="UP000030755">
    <property type="component" value="Unassembled WGS sequence"/>
</dbReference>
<dbReference type="Gene3D" id="1.20.1530.20">
    <property type="match status" value="1"/>
</dbReference>
<dbReference type="InterPro" id="IPR006153">
    <property type="entry name" value="Cation/H_exchanger_TM"/>
</dbReference>
<evidence type="ECO:0000256" key="8">
    <source>
        <dbReference type="ARBA" id="ARBA00023136"/>
    </source>
</evidence>
<feature type="transmembrane region" description="Helical" evidence="9">
    <location>
        <begin position="12"/>
        <end position="31"/>
    </location>
</feature>
<evidence type="ECO:0000259" key="10">
    <source>
        <dbReference type="Pfam" id="PF00999"/>
    </source>
</evidence>
<feature type="transmembrane region" description="Helical" evidence="9">
    <location>
        <begin position="340"/>
        <end position="357"/>
    </location>
</feature>
<evidence type="ECO:0000256" key="3">
    <source>
        <dbReference type="ARBA" id="ARBA00022449"/>
    </source>
</evidence>
<evidence type="ECO:0000313" key="12">
    <source>
        <dbReference type="Proteomes" id="UP000030755"/>
    </source>
</evidence>
<organism evidence="11 12">
    <name type="scientific">Rozella allomycis (strain CSF55)</name>
    <dbReference type="NCBI Taxonomy" id="988480"/>
    <lineage>
        <taxon>Eukaryota</taxon>
        <taxon>Fungi</taxon>
        <taxon>Fungi incertae sedis</taxon>
        <taxon>Cryptomycota</taxon>
        <taxon>Cryptomycota incertae sedis</taxon>
        <taxon>Rozella</taxon>
    </lineage>
</organism>
<gene>
    <name evidence="11" type="ORF">O9G_004915</name>
</gene>
<evidence type="ECO:0000313" key="11">
    <source>
        <dbReference type="EMBL" id="EPZ31063.1"/>
    </source>
</evidence>
<keyword evidence="8 9" id="KW-0472">Membrane</keyword>
<dbReference type="GO" id="GO:0016020">
    <property type="term" value="C:membrane"/>
    <property type="evidence" value="ECO:0007669"/>
    <property type="project" value="UniProtKB-SubCell"/>
</dbReference>
<feature type="transmembrane region" description="Helical" evidence="9">
    <location>
        <begin position="291"/>
        <end position="307"/>
    </location>
</feature>
<sequence length="358" mass="40697">MQNLLKGNRSAVIFVIFLLIAGIISLATILITNQFRKLDGCPKTIPINNNMNYINPERIPKSASAQLFYDRLHRTEFMIHHLNFSYHEKTFDLLNEFSSSLKNFHVRLSNKFSQSYGDIGNYILQNYTKEDFIPNLDNQAREIANVFIDECQHTVLTVNEFLQDETLSNNESSKNKTNSMVDNVIKNVAVAANDLEKSLNDQSFKKKQNEKGTTLETVIKIKEEEEIKKQGSQGNLASTILIDNANNQYVLAKPSDITILYADPRFLQELVAVSITSFVLSWLIERIHLPGFLGYICAGILLGPAGLNYIKNLIQFGTISQLGVLFMIFFLGLEFELDRLKQIWHVSVLGGIAFMLYK</sequence>
<dbReference type="Pfam" id="PF00999">
    <property type="entry name" value="Na_H_Exchanger"/>
    <property type="match status" value="1"/>
</dbReference>
<evidence type="ECO:0000256" key="4">
    <source>
        <dbReference type="ARBA" id="ARBA00022692"/>
    </source>
</evidence>
<dbReference type="PANTHER" id="PTHR16254:SF14">
    <property type="entry name" value="TRANSMEMBRANE AND COILED-COIL DOMAIN-CONTAINING PROTEIN 3"/>
    <property type="match status" value="1"/>
</dbReference>
<keyword evidence="4 9" id="KW-0812">Transmembrane</keyword>
<dbReference type="HOGENOM" id="CLU_903609_0_0_1"/>
<keyword evidence="3" id="KW-0050">Antiport</keyword>
<dbReference type="InterPro" id="IPR038770">
    <property type="entry name" value="Na+/solute_symporter_sf"/>
</dbReference>
<dbReference type="OrthoDB" id="1654420at2759"/>
<evidence type="ECO:0000256" key="7">
    <source>
        <dbReference type="ARBA" id="ARBA00023065"/>
    </source>
</evidence>
<dbReference type="GO" id="GO:0015386">
    <property type="term" value="F:potassium:proton antiporter activity"/>
    <property type="evidence" value="ECO:0007669"/>
    <property type="project" value="InterPro"/>
</dbReference>
<keyword evidence="2" id="KW-0813">Transport</keyword>
<keyword evidence="6 9" id="KW-1133">Transmembrane helix</keyword>
<evidence type="ECO:0000256" key="2">
    <source>
        <dbReference type="ARBA" id="ARBA00022448"/>
    </source>
</evidence>